<accession>A0A450SBD4</accession>
<reference evidence="1" key="1">
    <citation type="submission" date="2019-02" db="EMBL/GenBank/DDBJ databases">
        <authorList>
            <person name="Gruber-Vodicka R. H."/>
            <person name="Seah K. B. B."/>
        </authorList>
    </citation>
    <scope>NUCLEOTIDE SEQUENCE</scope>
    <source>
        <strain evidence="1">BECK_BZ15</strain>
    </source>
</reference>
<protein>
    <submittedName>
        <fullName evidence="1">Uncharacterized protein</fullName>
    </submittedName>
</protein>
<dbReference type="EMBL" id="CAADEW010000023">
    <property type="protein sequence ID" value="VFJ49554.1"/>
    <property type="molecule type" value="Genomic_DNA"/>
</dbReference>
<evidence type="ECO:0000313" key="1">
    <source>
        <dbReference type="EMBL" id="VFJ49554.1"/>
    </source>
</evidence>
<organism evidence="1">
    <name type="scientific">Candidatus Kentrum sp. FW</name>
    <dbReference type="NCBI Taxonomy" id="2126338"/>
    <lineage>
        <taxon>Bacteria</taxon>
        <taxon>Pseudomonadati</taxon>
        <taxon>Pseudomonadota</taxon>
        <taxon>Gammaproteobacteria</taxon>
        <taxon>Candidatus Kentrum</taxon>
    </lineage>
</organism>
<gene>
    <name evidence="1" type="ORF">BECKFW1821A_GA0114235_102333</name>
</gene>
<proteinExistence type="predicted"/>
<sequence length="238" mass="27397">MFESLLEEVTKKAGDPHAKVTTTEYDELINEFLPWLSLECEPLLGASKAVLGTNIFEESEIGLEYSRTEPDKAGLVWIPVSVGCMYIRRKREDKGISVNTHILRCNVTRRRYDPASICVEFDICGLEEKRAFEELYRNYRRPIQRLLDANQVEFFTSYCSDIIGKYKGNIPSRKLEEYFSDPDVDNCFSLSKNFVSAANSVDIIRVFLLFCAIYHSCRGYLASRKNLDRFTAHATKLQ</sequence>
<dbReference type="AlphaFoldDB" id="A0A450SBD4"/>
<name>A0A450SBD4_9GAMM</name>